<evidence type="ECO:0000256" key="1">
    <source>
        <dbReference type="SAM" id="MobiDB-lite"/>
    </source>
</evidence>
<dbReference type="EMBL" id="LFZO01000416">
    <property type="protein sequence ID" value="KXT08670.1"/>
    <property type="molecule type" value="Genomic_DNA"/>
</dbReference>
<organism evidence="2 3">
    <name type="scientific">Pseudocercospora musae</name>
    <dbReference type="NCBI Taxonomy" id="113226"/>
    <lineage>
        <taxon>Eukaryota</taxon>
        <taxon>Fungi</taxon>
        <taxon>Dikarya</taxon>
        <taxon>Ascomycota</taxon>
        <taxon>Pezizomycotina</taxon>
        <taxon>Dothideomycetes</taxon>
        <taxon>Dothideomycetidae</taxon>
        <taxon>Mycosphaerellales</taxon>
        <taxon>Mycosphaerellaceae</taxon>
        <taxon>Pseudocercospora</taxon>
    </lineage>
</organism>
<sequence length="77" mass="7906">MAPILLLTMKKSRHLSMCFDSAASFCPGAGASANRAPDSSPSSLSSSSRHPVTDGLQAGGVARVLRASRARMTKMGG</sequence>
<evidence type="ECO:0000313" key="2">
    <source>
        <dbReference type="EMBL" id="KXT08670.1"/>
    </source>
</evidence>
<gene>
    <name evidence="2" type="ORF">AC579_3963</name>
</gene>
<dbReference type="AlphaFoldDB" id="A0A139I1S1"/>
<feature type="compositionally biased region" description="Low complexity" evidence="1">
    <location>
        <begin position="39"/>
        <end position="48"/>
    </location>
</feature>
<feature type="region of interest" description="Disordered" evidence="1">
    <location>
        <begin position="30"/>
        <end position="63"/>
    </location>
</feature>
<comment type="caution">
    <text evidence="2">The sequence shown here is derived from an EMBL/GenBank/DDBJ whole genome shotgun (WGS) entry which is preliminary data.</text>
</comment>
<proteinExistence type="predicted"/>
<dbReference type="EMBL" id="LFZO01000416">
    <property type="protein sequence ID" value="KXT08671.1"/>
    <property type="molecule type" value="Genomic_DNA"/>
</dbReference>
<dbReference type="Proteomes" id="UP000073492">
    <property type="component" value="Unassembled WGS sequence"/>
</dbReference>
<name>A0A139I1S1_9PEZI</name>
<evidence type="ECO:0000313" key="3">
    <source>
        <dbReference type="Proteomes" id="UP000073492"/>
    </source>
</evidence>
<dbReference type="OrthoDB" id="10374469at2759"/>
<reference evidence="2 3" key="1">
    <citation type="submission" date="2015-07" db="EMBL/GenBank/DDBJ databases">
        <title>Comparative genomics of the Sigatoka disease complex on banana suggests a link between parallel evolutionary changes in Pseudocercospora fijiensis and Pseudocercospora eumusae and increased virulence on the banana host.</title>
        <authorList>
            <person name="Chang T.-C."/>
            <person name="Salvucci A."/>
            <person name="Crous P.W."/>
            <person name="Stergiopoulos I."/>
        </authorList>
    </citation>
    <scope>NUCLEOTIDE SEQUENCE [LARGE SCALE GENOMIC DNA]</scope>
    <source>
        <strain evidence="2 3">CBS 116634</strain>
    </source>
</reference>
<protein>
    <submittedName>
        <fullName evidence="2">Uncharacterized protein</fullName>
    </submittedName>
</protein>
<keyword evidence="3" id="KW-1185">Reference proteome</keyword>
<accession>A0A139I1S1</accession>